<accession>A0ACC2Z892</accession>
<sequence>MVAASPKSRLELDDVNNLVISSHVTLIYYGHNPLHPPELLFQILSYLPIRSLLSFSVTSKSCHALASASVTTLSFGVYPTSLASKISRLHHTAATDIELAEKDDPTTVSLIVPEAEKLPLPALYAFHGALTTSVLLRYSNSLRHLDLTVWTLDQCIATALGGCRSLRSLTLRIENPHVRLGADAAWELSESGVKVMRKVDEDDAWDIFDGAWGRLRELRVEGARVSSEQLRKVLRVNPSVRELSVQRCKKLDKELWRFLGAEWVGRRDLEALSYVGCGVLDMETLEKSLPAFGKLRHLSLLGTVGLDIDEVKRKNDEEWHIKDFVPPQSSSGRAVPDIIEVDPAYICND</sequence>
<keyword evidence="2" id="KW-1185">Reference proteome</keyword>
<reference evidence="1" key="1">
    <citation type="submission" date="2022-10" db="EMBL/GenBank/DDBJ databases">
        <title>Culturing micro-colonial fungi from biological soil crusts in the Mojave desert and describing Neophaeococcomyces mojavensis, and introducing the new genera and species Taxawa tesnikishii.</title>
        <authorList>
            <person name="Kurbessoian T."/>
            <person name="Stajich J.E."/>
        </authorList>
    </citation>
    <scope>NUCLEOTIDE SEQUENCE</scope>
    <source>
        <strain evidence="1">JES_115</strain>
    </source>
</reference>
<protein>
    <submittedName>
        <fullName evidence="1">Uncharacterized protein</fullName>
    </submittedName>
</protein>
<dbReference type="Proteomes" id="UP001172680">
    <property type="component" value="Unassembled WGS sequence"/>
</dbReference>
<gene>
    <name evidence="1" type="ORF">H2199_004201</name>
</gene>
<comment type="caution">
    <text evidence="1">The sequence shown here is derived from an EMBL/GenBank/DDBJ whole genome shotgun (WGS) entry which is preliminary data.</text>
</comment>
<proteinExistence type="predicted"/>
<organism evidence="1 2">
    <name type="scientific">Coniosporium tulheliwenetii</name>
    <dbReference type="NCBI Taxonomy" id="3383036"/>
    <lineage>
        <taxon>Eukaryota</taxon>
        <taxon>Fungi</taxon>
        <taxon>Dikarya</taxon>
        <taxon>Ascomycota</taxon>
        <taxon>Pezizomycotina</taxon>
        <taxon>Dothideomycetes</taxon>
        <taxon>Dothideomycetes incertae sedis</taxon>
        <taxon>Coniosporium</taxon>
    </lineage>
</organism>
<dbReference type="EMBL" id="JAPDRP010000011">
    <property type="protein sequence ID" value="KAJ9643522.1"/>
    <property type="molecule type" value="Genomic_DNA"/>
</dbReference>
<name>A0ACC2Z892_9PEZI</name>
<evidence type="ECO:0000313" key="1">
    <source>
        <dbReference type="EMBL" id="KAJ9643522.1"/>
    </source>
</evidence>
<evidence type="ECO:0000313" key="2">
    <source>
        <dbReference type="Proteomes" id="UP001172680"/>
    </source>
</evidence>